<sequence>MFLLPFHIVFVVAKCSCYRSSFFSVDDYLKEKKQRLFLGLLAERSFSVKYFFNCYKVELNRPINLKEVEQKMRENLRNLLYLPNFHL</sequence>
<keyword evidence="1" id="KW-0732">Signal</keyword>
<comment type="caution">
    <text evidence="2">The sequence shown here is derived from an EMBL/GenBank/DDBJ whole genome shotgun (WGS) entry which is preliminary data.</text>
</comment>
<reference evidence="2 3" key="1">
    <citation type="journal article" date="2018" name="Sci. Rep.">
        <title>Genomic signatures of local adaptation to the degree of environmental predictability in rotifers.</title>
        <authorList>
            <person name="Franch-Gras L."/>
            <person name="Hahn C."/>
            <person name="Garcia-Roger E.M."/>
            <person name="Carmona M.J."/>
            <person name="Serra M."/>
            <person name="Gomez A."/>
        </authorList>
    </citation>
    <scope>NUCLEOTIDE SEQUENCE [LARGE SCALE GENOMIC DNA]</scope>
    <source>
        <strain evidence="2">HYR1</strain>
    </source>
</reference>
<name>A0A3M7SGW8_BRAPC</name>
<dbReference type="Proteomes" id="UP000276133">
    <property type="component" value="Unassembled WGS sequence"/>
</dbReference>
<dbReference type="EMBL" id="REGN01001411">
    <property type="protein sequence ID" value="RNA34810.1"/>
    <property type="molecule type" value="Genomic_DNA"/>
</dbReference>
<accession>A0A3M7SGW8</accession>
<organism evidence="2 3">
    <name type="scientific">Brachionus plicatilis</name>
    <name type="common">Marine rotifer</name>
    <name type="synonym">Brachionus muelleri</name>
    <dbReference type="NCBI Taxonomy" id="10195"/>
    <lineage>
        <taxon>Eukaryota</taxon>
        <taxon>Metazoa</taxon>
        <taxon>Spiralia</taxon>
        <taxon>Gnathifera</taxon>
        <taxon>Rotifera</taxon>
        <taxon>Eurotatoria</taxon>
        <taxon>Monogononta</taxon>
        <taxon>Pseudotrocha</taxon>
        <taxon>Ploima</taxon>
        <taxon>Brachionidae</taxon>
        <taxon>Brachionus</taxon>
    </lineage>
</organism>
<evidence type="ECO:0000313" key="3">
    <source>
        <dbReference type="Proteomes" id="UP000276133"/>
    </source>
</evidence>
<gene>
    <name evidence="2" type="ORF">BpHYR1_042900</name>
</gene>
<feature type="chain" id="PRO_5018291586" evidence="1">
    <location>
        <begin position="18"/>
        <end position="87"/>
    </location>
</feature>
<protein>
    <submittedName>
        <fullName evidence="2">Uncharacterized protein</fullName>
    </submittedName>
</protein>
<keyword evidence="3" id="KW-1185">Reference proteome</keyword>
<dbReference type="AlphaFoldDB" id="A0A3M7SGW8"/>
<proteinExistence type="predicted"/>
<evidence type="ECO:0000313" key="2">
    <source>
        <dbReference type="EMBL" id="RNA34810.1"/>
    </source>
</evidence>
<evidence type="ECO:0000256" key="1">
    <source>
        <dbReference type="SAM" id="SignalP"/>
    </source>
</evidence>
<feature type="signal peptide" evidence="1">
    <location>
        <begin position="1"/>
        <end position="17"/>
    </location>
</feature>